<protein>
    <submittedName>
        <fullName evidence="1">Uncharacterized protein</fullName>
    </submittedName>
</protein>
<gene>
    <name evidence="1" type="ORF">GSCOC_T00036612001</name>
</gene>
<dbReference type="AlphaFoldDB" id="A0A068U1N9"/>
<evidence type="ECO:0000313" key="2">
    <source>
        <dbReference type="Proteomes" id="UP000295252"/>
    </source>
</evidence>
<dbReference type="Gramene" id="CDP01528">
    <property type="protein sequence ID" value="CDP01528"/>
    <property type="gene ID" value="GSCOC_T00036612001"/>
</dbReference>
<name>A0A068U1N9_COFCA</name>
<evidence type="ECO:0000313" key="1">
    <source>
        <dbReference type="EMBL" id="CDP01528.1"/>
    </source>
</evidence>
<proteinExistence type="predicted"/>
<sequence>MQIVGGTIMIHGDGTGLMLPPKLAPVQVTEL</sequence>
<dbReference type="EMBL" id="HG739091">
    <property type="protein sequence ID" value="CDP01528.1"/>
    <property type="molecule type" value="Genomic_DNA"/>
</dbReference>
<organism evidence="1 2">
    <name type="scientific">Coffea canephora</name>
    <name type="common">Robusta coffee</name>
    <dbReference type="NCBI Taxonomy" id="49390"/>
    <lineage>
        <taxon>Eukaryota</taxon>
        <taxon>Viridiplantae</taxon>
        <taxon>Streptophyta</taxon>
        <taxon>Embryophyta</taxon>
        <taxon>Tracheophyta</taxon>
        <taxon>Spermatophyta</taxon>
        <taxon>Magnoliopsida</taxon>
        <taxon>eudicotyledons</taxon>
        <taxon>Gunneridae</taxon>
        <taxon>Pentapetalae</taxon>
        <taxon>asterids</taxon>
        <taxon>lamiids</taxon>
        <taxon>Gentianales</taxon>
        <taxon>Rubiaceae</taxon>
        <taxon>Ixoroideae</taxon>
        <taxon>Gardenieae complex</taxon>
        <taxon>Bertiereae - Coffeeae clade</taxon>
        <taxon>Coffeeae</taxon>
        <taxon>Coffea</taxon>
    </lineage>
</organism>
<dbReference type="Proteomes" id="UP000295252">
    <property type="component" value="Chromosome IX"/>
</dbReference>
<reference evidence="2" key="1">
    <citation type="journal article" date="2014" name="Science">
        <title>The coffee genome provides insight into the convergent evolution of caffeine biosynthesis.</title>
        <authorList>
            <person name="Denoeud F."/>
            <person name="Carretero-Paulet L."/>
            <person name="Dereeper A."/>
            <person name="Droc G."/>
            <person name="Guyot R."/>
            <person name="Pietrella M."/>
            <person name="Zheng C."/>
            <person name="Alberti A."/>
            <person name="Anthony F."/>
            <person name="Aprea G."/>
            <person name="Aury J.M."/>
            <person name="Bento P."/>
            <person name="Bernard M."/>
            <person name="Bocs S."/>
            <person name="Campa C."/>
            <person name="Cenci A."/>
            <person name="Combes M.C."/>
            <person name="Crouzillat D."/>
            <person name="Da Silva C."/>
            <person name="Daddiego L."/>
            <person name="De Bellis F."/>
            <person name="Dussert S."/>
            <person name="Garsmeur O."/>
            <person name="Gayraud T."/>
            <person name="Guignon V."/>
            <person name="Jahn K."/>
            <person name="Jamilloux V."/>
            <person name="Joet T."/>
            <person name="Labadie K."/>
            <person name="Lan T."/>
            <person name="Leclercq J."/>
            <person name="Lepelley M."/>
            <person name="Leroy T."/>
            <person name="Li L.T."/>
            <person name="Librado P."/>
            <person name="Lopez L."/>
            <person name="Munoz A."/>
            <person name="Noel B."/>
            <person name="Pallavicini A."/>
            <person name="Perrotta G."/>
            <person name="Poncet V."/>
            <person name="Pot D."/>
            <person name="Priyono X."/>
            <person name="Rigoreau M."/>
            <person name="Rouard M."/>
            <person name="Rozas J."/>
            <person name="Tranchant-Dubreuil C."/>
            <person name="VanBuren R."/>
            <person name="Zhang Q."/>
            <person name="Andrade A.C."/>
            <person name="Argout X."/>
            <person name="Bertrand B."/>
            <person name="de Kochko A."/>
            <person name="Graziosi G."/>
            <person name="Henry R.J."/>
            <person name="Jayarama X."/>
            <person name="Ming R."/>
            <person name="Nagai C."/>
            <person name="Rounsley S."/>
            <person name="Sankoff D."/>
            <person name="Giuliano G."/>
            <person name="Albert V.A."/>
            <person name="Wincker P."/>
            <person name="Lashermes P."/>
        </authorList>
    </citation>
    <scope>NUCLEOTIDE SEQUENCE [LARGE SCALE GENOMIC DNA]</scope>
    <source>
        <strain evidence="2">cv. DH200-94</strain>
    </source>
</reference>
<accession>A0A068U1N9</accession>
<keyword evidence="2" id="KW-1185">Reference proteome</keyword>
<dbReference type="InParanoid" id="A0A068U1N9"/>
<dbReference type="PhylomeDB" id="A0A068U1N9"/>